<evidence type="ECO:0000259" key="18">
    <source>
        <dbReference type="PROSITE" id="PS51447"/>
    </source>
</evidence>
<dbReference type="InterPro" id="IPR009061">
    <property type="entry name" value="DNA-bd_dom_put_sf"/>
</dbReference>
<keyword evidence="9 15" id="KW-0067">ATP-binding</keyword>
<evidence type="ECO:0000256" key="8">
    <source>
        <dbReference type="ARBA" id="ARBA00022741"/>
    </source>
</evidence>
<evidence type="ECO:0000259" key="17">
    <source>
        <dbReference type="PROSITE" id="PS50886"/>
    </source>
</evidence>
<feature type="binding site" evidence="15">
    <location>
        <position position="468"/>
    </location>
    <ligand>
        <name>Mg(2+)</name>
        <dbReference type="ChEBI" id="CHEBI:18420"/>
        <note>shared with alpha subunit</note>
    </ligand>
</feature>
<comment type="cofactor">
    <cofactor evidence="15">
        <name>Mg(2+)</name>
        <dbReference type="ChEBI" id="CHEBI:18420"/>
    </cofactor>
    <text evidence="15">Binds 2 magnesium ions per tetramer.</text>
</comment>
<keyword evidence="7 15" id="KW-0479">Metal-binding</keyword>
<dbReference type="FunFam" id="3.50.40.10:FF:000001">
    <property type="entry name" value="Phenylalanine--tRNA ligase beta subunit"/>
    <property type="match status" value="1"/>
</dbReference>
<keyword evidence="5 16" id="KW-0820">tRNA-binding</keyword>
<dbReference type="PROSITE" id="PS51447">
    <property type="entry name" value="FDX_ACB"/>
    <property type="match status" value="1"/>
</dbReference>
<dbReference type="InterPro" id="IPR005121">
    <property type="entry name" value="Fdx_antiC-bd"/>
</dbReference>
<feature type="domain" description="FDX-ACB" evidence="18">
    <location>
        <begin position="706"/>
        <end position="799"/>
    </location>
</feature>
<dbReference type="GO" id="GO:0140096">
    <property type="term" value="F:catalytic activity, acting on a protein"/>
    <property type="evidence" value="ECO:0007669"/>
    <property type="project" value="UniProtKB-ARBA"/>
</dbReference>
<keyword evidence="11 16" id="KW-0694">RNA-binding</keyword>
<sequence>MKVTYNWLKDFVDIDIPARELADKLVSVGFEVEEIVDPRENIKNVVLGKILSIEKHPDADKLVVCQIDVGSEILQIVTGANNIKEGDKVPVAKDGSLLPGGKSIKKGKLRGVESCGMLCSGEELGLSEADYEGAGVYGILIMNKESAPLGTDINDVLGNDDVILDVGVTANRPDCNSVYGIAGEIAAVLKKPLRAPKTEIVFDGAKKIEDIVGVEVRDPDLCPRYMAAAVTDIKIAPSPEYIRRRLKAVGLRPINNMVDITNYVLMEVGQPMHAFDDRDIVGGKIVARRAENGEKIVTLDGKEYELNDSMLVIADTEKANAVAGIMGGMNSGVREDTSLVVFESAKFARDSVRRTSRALGLRSDSSARFEKGIDFSSQPLGLKRALALVQEFGCGKIAQGIIDICGEIPARKPIITTPEKIDSILGIAIDDAEKLDILRRLRIDAQIKDGRLVCVAPEERDDLESANDIAEEIIRYHGYDNIVGTLMDKGRQTVGGKTRAQRNEDKLKEIAVSCGMHETLTYSFVSPAFADALRLEKQDPLRRAVEIINPLGEDMSVMRTQLVYSMLGTLTSNLLKSQKAARMFEVASVYLPVGEIPIDRQPEEQTHIVLGAYGKDEDFYSLKGVVELMLDAFGIEVKYVRSGAPFLHPGRAAEIMKGGKSLGFVGEIHPAVAQSMGASERLYVAELNVDLINKYEKTAYKFEPISKFPPVERDIAVVVDESVSGGEILETVRSAGGAILREAEIFDVYRSEAVGKGKKSVAVGMVFRADDRTLTDDEMAQRMEKLLARLKEKLGAVLR</sequence>
<keyword evidence="6 15" id="KW-0436">Ligase</keyword>
<comment type="subcellular location">
    <subcellularLocation>
        <location evidence="1 15">Cytoplasm</location>
    </subcellularLocation>
</comment>
<dbReference type="InterPro" id="IPR002547">
    <property type="entry name" value="tRNA-bd_dom"/>
</dbReference>
<dbReference type="CDD" id="cd02796">
    <property type="entry name" value="tRNA_bind_bactPheRS"/>
    <property type="match status" value="1"/>
</dbReference>
<dbReference type="Pfam" id="PF03483">
    <property type="entry name" value="B3_4"/>
    <property type="match status" value="1"/>
</dbReference>
<evidence type="ECO:0000256" key="2">
    <source>
        <dbReference type="ARBA" id="ARBA00008653"/>
    </source>
</evidence>
<dbReference type="Pfam" id="PF03147">
    <property type="entry name" value="FDX-ACB"/>
    <property type="match status" value="1"/>
</dbReference>
<dbReference type="GO" id="GO:0009328">
    <property type="term" value="C:phenylalanine-tRNA ligase complex"/>
    <property type="evidence" value="ECO:0007669"/>
    <property type="project" value="TreeGrafter"/>
</dbReference>
<dbReference type="PANTHER" id="PTHR10947">
    <property type="entry name" value="PHENYLALANYL-TRNA SYNTHETASE BETA CHAIN AND LEUCINE-RICH REPEAT-CONTAINING PROTEIN 47"/>
    <property type="match status" value="1"/>
</dbReference>
<evidence type="ECO:0000256" key="4">
    <source>
        <dbReference type="ARBA" id="ARBA00022490"/>
    </source>
</evidence>
<dbReference type="InterPro" id="IPR020825">
    <property type="entry name" value="Phe-tRNA_synthase-like_B3/B4"/>
</dbReference>
<keyword evidence="10 15" id="KW-0460">Magnesium</keyword>
<dbReference type="Pfam" id="PF17759">
    <property type="entry name" value="tRNA_synthFbeta"/>
    <property type="match status" value="1"/>
</dbReference>
<feature type="binding site" evidence="15">
    <location>
        <position position="471"/>
    </location>
    <ligand>
        <name>Mg(2+)</name>
        <dbReference type="ChEBI" id="CHEBI:18420"/>
        <note>shared with alpha subunit</note>
    </ligand>
</feature>
<dbReference type="PROSITE" id="PS51483">
    <property type="entry name" value="B5"/>
    <property type="match status" value="1"/>
</dbReference>
<dbReference type="SMART" id="SM00874">
    <property type="entry name" value="B5"/>
    <property type="match status" value="1"/>
</dbReference>
<evidence type="ECO:0000256" key="14">
    <source>
        <dbReference type="ARBA" id="ARBA00049255"/>
    </source>
</evidence>
<dbReference type="Gene3D" id="3.30.70.380">
    <property type="entry name" value="Ferrodoxin-fold anticodon-binding domain"/>
    <property type="match status" value="1"/>
</dbReference>
<keyword evidence="12 15" id="KW-0648">Protein biosynthesis</keyword>
<dbReference type="GO" id="GO:0006432">
    <property type="term" value="P:phenylalanyl-tRNA aminoacylation"/>
    <property type="evidence" value="ECO:0007669"/>
    <property type="project" value="UniProtKB-UniRule"/>
</dbReference>
<evidence type="ECO:0000256" key="16">
    <source>
        <dbReference type="PROSITE-ProRule" id="PRU00209"/>
    </source>
</evidence>
<protein>
    <recommendedName>
        <fullName evidence="15">Phenylalanine--tRNA ligase beta subunit</fullName>
        <ecNumber evidence="15">6.1.1.20</ecNumber>
    </recommendedName>
    <alternativeName>
        <fullName evidence="15">Phenylalanyl-tRNA synthetase beta subunit</fullName>
        <shortName evidence="15">PheRS</shortName>
    </alternativeName>
</protein>
<dbReference type="Gene3D" id="3.30.930.10">
    <property type="entry name" value="Bira Bifunctional Protein, Domain 2"/>
    <property type="match status" value="1"/>
</dbReference>
<proteinExistence type="inferred from homology"/>
<comment type="subunit">
    <text evidence="3 15">Tetramer of two alpha and two beta subunits.</text>
</comment>
<dbReference type="Gene3D" id="3.50.40.10">
    <property type="entry name" value="Phenylalanyl-trna Synthetase, Chain B, domain 3"/>
    <property type="match status" value="1"/>
</dbReference>
<dbReference type="PROSITE" id="PS50886">
    <property type="entry name" value="TRBD"/>
    <property type="match status" value="1"/>
</dbReference>
<comment type="caution">
    <text evidence="20">The sequence shown here is derived from an EMBL/GenBank/DDBJ whole genome shotgun (WGS) entry which is preliminary data.</text>
</comment>
<dbReference type="SUPFAM" id="SSF54991">
    <property type="entry name" value="Anticodon-binding domain of PheRS"/>
    <property type="match status" value="1"/>
</dbReference>
<dbReference type="InterPro" id="IPR041616">
    <property type="entry name" value="PheRS_beta_core"/>
</dbReference>
<dbReference type="Gene3D" id="3.30.56.10">
    <property type="match status" value="2"/>
</dbReference>
<dbReference type="SMART" id="SM00896">
    <property type="entry name" value="FDX-ACB"/>
    <property type="match status" value="1"/>
</dbReference>
<dbReference type="NCBIfam" id="NF045760">
    <property type="entry name" value="YtpR"/>
    <property type="match status" value="1"/>
</dbReference>
<evidence type="ECO:0000256" key="1">
    <source>
        <dbReference type="ARBA" id="ARBA00004496"/>
    </source>
</evidence>
<evidence type="ECO:0000313" key="20">
    <source>
        <dbReference type="EMBL" id="HIU62269.1"/>
    </source>
</evidence>
<evidence type="ECO:0000256" key="9">
    <source>
        <dbReference type="ARBA" id="ARBA00022840"/>
    </source>
</evidence>
<dbReference type="GO" id="GO:0000049">
    <property type="term" value="F:tRNA binding"/>
    <property type="evidence" value="ECO:0007669"/>
    <property type="project" value="UniProtKB-UniRule"/>
</dbReference>
<dbReference type="NCBIfam" id="TIGR00472">
    <property type="entry name" value="pheT_bact"/>
    <property type="match status" value="1"/>
</dbReference>
<dbReference type="EC" id="6.1.1.20" evidence="15"/>
<organism evidence="20 21">
    <name type="scientific">Candidatus Caccalectryoclostridium excrementigallinarum</name>
    <dbReference type="NCBI Taxonomy" id="2840710"/>
    <lineage>
        <taxon>Bacteria</taxon>
        <taxon>Bacillati</taxon>
        <taxon>Bacillota</taxon>
        <taxon>Clostridia</taxon>
        <taxon>Christensenellales</taxon>
        <taxon>Christensenellaceae</taxon>
        <taxon>Christensenellaceae incertae sedis</taxon>
        <taxon>Candidatus Caccalectryoclostridium</taxon>
    </lineage>
</organism>
<gene>
    <name evidence="15" type="primary">pheT</name>
    <name evidence="20" type="ORF">IAB07_00685</name>
</gene>
<evidence type="ECO:0000313" key="21">
    <source>
        <dbReference type="Proteomes" id="UP000824145"/>
    </source>
</evidence>
<dbReference type="InterPro" id="IPR005146">
    <property type="entry name" value="B3/B4_tRNA-bd"/>
</dbReference>
<dbReference type="Proteomes" id="UP000824145">
    <property type="component" value="Unassembled WGS sequence"/>
</dbReference>
<dbReference type="SMART" id="SM00873">
    <property type="entry name" value="B3_4"/>
    <property type="match status" value="1"/>
</dbReference>
<dbReference type="AlphaFoldDB" id="A0A9D1SJ12"/>
<dbReference type="InterPro" id="IPR012340">
    <property type="entry name" value="NA-bd_OB-fold"/>
</dbReference>
<evidence type="ECO:0000256" key="5">
    <source>
        <dbReference type="ARBA" id="ARBA00022555"/>
    </source>
</evidence>
<evidence type="ECO:0000259" key="19">
    <source>
        <dbReference type="PROSITE" id="PS51483"/>
    </source>
</evidence>
<keyword evidence="13 15" id="KW-0030">Aminoacyl-tRNA synthetase</keyword>
<dbReference type="InterPro" id="IPR045864">
    <property type="entry name" value="aa-tRNA-synth_II/BPL/LPL"/>
</dbReference>
<dbReference type="EMBL" id="DVNJ01000001">
    <property type="protein sequence ID" value="HIU62269.1"/>
    <property type="molecule type" value="Genomic_DNA"/>
</dbReference>
<feature type="domain" description="TRNA-binding" evidence="17">
    <location>
        <begin position="39"/>
        <end position="154"/>
    </location>
</feature>
<dbReference type="Gene3D" id="2.40.50.140">
    <property type="entry name" value="Nucleic acid-binding proteins"/>
    <property type="match status" value="1"/>
</dbReference>
<dbReference type="InterPro" id="IPR036690">
    <property type="entry name" value="Fdx_antiC-bd_sf"/>
</dbReference>
<evidence type="ECO:0000256" key="10">
    <source>
        <dbReference type="ARBA" id="ARBA00022842"/>
    </source>
</evidence>
<dbReference type="SUPFAM" id="SSF56037">
    <property type="entry name" value="PheT/TilS domain"/>
    <property type="match status" value="1"/>
</dbReference>
<dbReference type="GO" id="GO:0016740">
    <property type="term" value="F:transferase activity"/>
    <property type="evidence" value="ECO:0007669"/>
    <property type="project" value="UniProtKB-ARBA"/>
</dbReference>
<dbReference type="InterPro" id="IPR033714">
    <property type="entry name" value="tRNA_bind_bactPheRS"/>
</dbReference>
<dbReference type="CDD" id="cd00769">
    <property type="entry name" value="PheRS_beta_core"/>
    <property type="match status" value="1"/>
</dbReference>
<reference evidence="20" key="2">
    <citation type="journal article" date="2021" name="PeerJ">
        <title>Extensive microbial diversity within the chicken gut microbiome revealed by metagenomics and culture.</title>
        <authorList>
            <person name="Gilroy R."/>
            <person name="Ravi A."/>
            <person name="Getino M."/>
            <person name="Pursley I."/>
            <person name="Horton D.L."/>
            <person name="Alikhan N.F."/>
            <person name="Baker D."/>
            <person name="Gharbi K."/>
            <person name="Hall N."/>
            <person name="Watson M."/>
            <person name="Adriaenssens E.M."/>
            <person name="Foster-Nyarko E."/>
            <person name="Jarju S."/>
            <person name="Secka A."/>
            <person name="Antonio M."/>
            <person name="Oren A."/>
            <person name="Chaudhuri R.R."/>
            <person name="La Ragione R."/>
            <person name="Hildebrand F."/>
            <person name="Pallen M.J."/>
        </authorList>
    </citation>
    <scope>NUCLEOTIDE SEQUENCE</scope>
    <source>
        <strain evidence="20">9366</strain>
    </source>
</reference>
<feature type="binding site" evidence="15">
    <location>
        <position position="472"/>
    </location>
    <ligand>
        <name>Mg(2+)</name>
        <dbReference type="ChEBI" id="CHEBI:18420"/>
        <note>shared with alpha subunit</note>
    </ligand>
</feature>
<dbReference type="PANTHER" id="PTHR10947:SF0">
    <property type="entry name" value="PHENYLALANINE--TRNA LIGASE BETA SUBUNIT"/>
    <property type="match status" value="1"/>
</dbReference>
<evidence type="ECO:0000256" key="6">
    <source>
        <dbReference type="ARBA" id="ARBA00022598"/>
    </source>
</evidence>
<dbReference type="SUPFAM" id="SSF46955">
    <property type="entry name" value="Putative DNA-binding domain"/>
    <property type="match status" value="1"/>
</dbReference>
<dbReference type="GO" id="GO:0004826">
    <property type="term" value="F:phenylalanine-tRNA ligase activity"/>
    <property type="evidence" value="ECO:0007669"/>
    <property type="project" value="UniProtKB-UniRule"/>
</dbReference>
<keyword evidence="4 15" id="KW-0963">Cytoplasm</keyword>
<name>A0A9D1SJ12_9FIRM</name>
<dbReference type="SUPFAM" id="SSF55681">
    <property type="entry name" value="Class II aaRS and biotin synthetases"/>
    <property type="match status" value="1"/>
</dbReference>
<feature type="binding site" evidence="15">
    <location>
        <position position="462"/>
    </location>
    <ligand>
        <name>Mg(2+)</name>
        <dbReference type="ChEBI" id="CHEBI:18420"/>
        <note>shared with alpha subunit</note>
    </ligand>
</feature>
<dbReference type="HAMAP" id="MF_00283">
    <property type="entry name" value="Phe_tRNA_synth_beta1"/>
    <property type="match status" value="1"/>
</dbReference>
<accession>A0A9D1SJ12</accession>
<evidence type="ECO:0000256" key="13">
    <source>
        <dbReference type="ARBA" id="ARBA00023146"/>
    </source>
</evidence>
<dbReference type="FunFam" id="2.40.50.140:FF:000045">
    <property type="entry name" value="Phenylalanine--tRNA ligase beta subunit"/>
    <property type="match status" value="1"/>
</dbReference>
<dbReference type="FunFam" id="3.30.70.380:FF:000001">
    <property type="entry name" value="Phenylalanine--tRNA ligase beta subunit"/>
    <property type="match status" value="1"/>
</dbReference>
<evidence type="ECO:0000256" key="3">
    <source>
        <dbReference type="ARBA" id="ARBA00011209"/>
    </source>
</evidence>
<dbReference type="Pfam" id="PF01588">
    <property type="entry name" value="tRNA_bind"/>
    <property type="match status" value="1"/>
</dbReference>
<dbReference type="InterPro" id="IPR005147">
    <property type="entry name" value="tRNA_synthase_B5-dom"/>
</dbReference>
<dbReference type="GO" id="GO:0005524">
    <property type="term" value="F:ATP binding"/>
    <property type="evidence" value="ECO:0007669"/>
    <property type="project" value="UniProtKB-UniRule"/>
</dbReference>
<evidence type="ECO:0000256" key="11">
    <source>
        <dbReference type="ARBA" id="ARBA00022884"/>
    </source>
</evidence>
<dbReference type="InterPro" id="IPR004532">
    <property type="entry name" value="Phe-tRNA-ligase_IIc_bsu_bact"/>
</dbReference>
<comment type="similarity">
    <text evidence="2 15">Belongs to the phenylalanyl-tRNA synthetase beta subunit family. Type 1 subfamily.</text>
</comment>
<evidence type="ECO:0000256" key="7">
    <source>
        <dbReference type="ARBA" id="ARBA00022723"/>
    </source>
</evidence>
<feature type="domain" description="B5" evidence="19">
    <location>
        <begin position="409"/>
        <end position="484"/>
    </location>
</feature>
<dbReference type="GO" id="GO:0000287">
    <property type="term" value="F:magnesium ion binding"/>
    <property type="evidence" value="ECO:0007669"/>
    <property type="project" value="UniProtKB-UniRule"/>
</dbReference>
<dbReference type="SUPFAM" id="SSF50249">
    <property type="entry name" value="Nucleic acid-binding proteins"/>
    <property type="match status" value="1"/>
</dbReference>
<dbReference type="Pfam" id="PF03484">
    <property type="entry name" value="B5"/>
    <property type="match status" value="1"/>
</dbReference>
<comment type="catalytic activity">
    <reaction evidence="14 15">
        <text>tRNA(Phe) + L-phenylalanine + ATP = L-phenylalanyl-tRNA(Phe) + AMP + diphosphate + H(+)</text>
        <dbReference type="Rhea" id="RHEA:19413"/>
        <dbReference type="Rhea" id="RHEA-COMP:9668"/>
        <dbReference type="Rhea" id="RHEA-COMP:9699"/>
        <dbReference type="ChEBI" id="CHEBI:15378"/>
        <dbReference type="ChEBI" id="CHEBI:30616"/>
        <dbReference type="ChEBI" id="CHEBI:33019"/>
        <dbReference type="ChEBI" id="CHEBI:58095"/>
        <dbReference type="ChEBI" id="CHEBI:78442"/>
        <dbReference type="ChEBI" id="CHEBI:78531"/>
        <dbReference type="ChEBI" id="CHEBI:456215"/>
        <dbReference type="EC" id="6.1.1.20"/>
    </reaction>
</comment>
<evidence type="ECO:0000256" key="12">
    <source>
        <dbReference type="ARBA" id="ARBA00022917"/>
    </source>
</evidence>
<reference evidence="20" key="1">
    <citation type="submission" date="2020-10" db="EMBL/GenBank/DDBJ databases">
        <authorList>
            <person name="Gilroy R."/>
        </authorList>
    </citation>
    <scope>NUCLEOTIDE SEQUENCE</scope>
    <source>
        <strain evidence="20">9366</strain>
    </source>
</reference>
<keyword evidence="8 15" id="KW-0547">Nucleotide-binding</keyword>
<dbReference type="InterPro" id="IPR045060">
    <property type="entry name" value="Phe-tRNA-ligase_IIc_bsu"/>
</dbReference>
<evidence type="ECO:0000256" key="15">
    <source>
        <dbReference type="HAMAP-Rule" id="MF_00283"/>
    </source>
</evidence>